<dbReference type="eggNOG" id="COG1215">
    <property type="taxonomic scope" value="Bacteria"/>
</dbReference>
<sequence length="238" mass="27640">MPNRYLVISSVGDQSLHKNWVSPRITKQFDLALVYYGNTPNRYKNECDYYWERQGTKFQNTYYALKQLGPKLSDYEAVWIPDDDIHMDSGSITTYFSLIEKYDLWLSQPSLTRDSYIGGWKITANQPAHVLRYTNFAEIMAPAFNRTGLNTCLETFKESFSGFGLDFTWPRIMGVPKDRIAIVDAVMMKHTRPSKTGDLYKLFSRPPIEEGREVCRRYGIEWDDCLVAETFGAVMKRT</sequence>
<proteinExistence type="predicted"/>
<evidence type="ECO:0000313" key="2">
    <source>
        <dbReference type="Proteomes" id="UP000030528"/>
    </source>
</evidence>
<name>A0A0A5I9C0_9BACI</name>
<accession>A0A0A5I9C0</accession>
<evidence type="ECO:0000313" key="1">
    <source>
        <dbReference type="EMBL" id="KGX92432.1"/>
    </source>
</evidence>
<protein>
    <recommendedName>
        <fullName evidence="3">Glycosyltransferase</fullName>
    </recommendedName>
</protein>
<comment type="caution">
    <text evidence="1">The sequence shown here is derived from an EMBL/GenBank/DDBJ whole genome shotgun (WGS) entry which is preliminary data.</text>
</comment>
<dbReference type="STRING" id="1385510.GCA_000425205_02027"/>
<organism evidence="1 2">
    <name type="scientific">Pontibacillus halophilus JSM 076056 = DSM 19796</name>
    <dbReference type="NCBI Taxonomy" id="1385510"/>
    <lineage>
        <taxon>Bacteria</taxon>
        <taxon>Bacillati</taxon>
        <taxon>Bacillota</taxon>
        <taxon>Bacilli</taxon>
        <taxon>Bacillales</taxon>
        <taxon>Bacillaceae</taxon>
        <taxon>Pontibacillus</taxon>
    </lineage>
</organism>
<dbReference type="EMBL" id="AVPE01000006">
    <property type="protein sequence ID" value="KGX92432.1"/>
    <property type="molecule type" value="Genomic_DNA"/>
</dbReference>
<dbReference type="RefSeq" id="WP_051239814.1">
    <property type="nucleotide sequence ID" value="NZ_AULI01000008.1"/>
</dbReference>
<reference evidence="1 2" key="1">
    <citation type="submission" date="2013-08" db="EMBL/GenBank/DDBJ databases">
        <authorList>
            <person name="Huang J."/>
            <person name="Wang G."/>
        </authorList>
    </citation>
    <scope>NUCLEOTIDE SEQUENCE [LARGE SCALE GENOMIC DNA]</scope>
    <source>
        <strain evidence="1 2">JSM 076056</strain>
    </source>
</reference>
<dbReference type="InterPro" id="IPR007877">
    <property type="entry name" value="DUF707"/>
</dbReference>
<dbReference type="AlphaFoldDB" id="A0A0A5I9C0"/>
<evidence type="ECO:0008006" key="3">
    <source>
        <dbReference type="Google" id="ProtNLM"/>
    </source>
</evidence>
<dbReference type="Pfam" id="PF05212">
    <property type="entry name" value="DUF707"/>
    <property type="match status" value="1"/>
</dbReference>
<dbReference type="Proteomes" id="UP000030528">
    <property type="component" value="Unassembled WGS sequence"/>
</dbReference>
<keyword evidence="2" id="KW-1185">Reference proteome</keyword>
<gene>
    <name evidence="1" type="ORF">N781_17035</name>
</gene>